<feature type="region of interest" description="Disordered" evidence="1">
    <location>
        <begin position="45"/>
        <end position="66"/>
    </location>
</feature>
<proteinExistence type="predicted"/>
<evidence type="ECO:0000313" key="4">
    <source>
        <dbReference type="EMBL" id="BDG62437.1"/>
    </source>
</evidence>
<dbReference type="InterPro" id="IPR055431">
    <property type="entry name" value="RsgI_M"/>
</dbReference>
<dbReference type="AlphaFoldDB" id="A0AA35CNL1"/>
<dbReference type="Pfam" id="PF23750">
    <property type="entry name" value="RsgI_M"/>
    <property type="match status" value="1"/>
</dbReference>
<feature type="compositionally biased region" description="Acidic residues" evidence="1">
    <location>
        <begin position="419"/>
        <end position="429"/>
    </location>
</feature>
<sequence length="479" mass="47111">MNPTIRGVVLDAGDGTVLLLTDAGELRSVPWSGDPPQVGAVVVGPAGAEAGSGDPGTVPARPAPGARHPVRRVRRVLVAAAAAALVPLAWWLGPGRSRPALPALAVVAVDINPSVELWVGDAGTVLRASPQNPDGERVLTELDLVGLPAPAAAAAVVRRAAELGYLGGPDPAVLVTVVDLKPRNGGAAGGPSLDPAELAGAVEAGLRAGPPGPALVVVQRVPKGVLDAAHRSGLPVGVYTAVERARGLSLPVDPAAVKAGGLRRALAAAGASVGSLYETSAPGGDPQAPLVLRTGAGPAPAPDTGRGDDESSRGDRTPHGSPAAAAPGGAGRRSGNSRAGSPAAPPGAGQASQPGSESTPGSLTPPVGRGEAQEDEPSGLTQGEVPQADEADDSAGGPRDHDGRSPAADPDGPPSRDEAGDEPADELSGGDEARAEPEPDGKKSDTREDSGDEKDSDGGGSHEKDDGDIRSGGGKPSGD</sequence>
<gene>
    <name evidence="4" type="ORF">caldi_35270</name>
</gene>
<keyword evidence="2" id="KW-0812">Transmembrane</keyword>
<accession>A0AA35CNL1</accession>
<feature type="compositionally biased region" description="Basic and acidic residues" evidence="1">
    <location>
        <begin position="305"/>
        <end position="318"/>
    </location>
</feature>
<feature type="transmembrane region" description="Helical" evidence="2">
    <location>
        <begin position="76"/>
        <end position="93"/>
    </location>
</feature>
<keyword evidence="2" id="KW-0472">Membrane</keyword>
<dbReference type="RefSeq" id="WP_264843024.1">
    <property type="nucleotide sequence ID" value="NZ_AP025628.1"/>
</dbReference>
<feature type="domain" description="Anti-sigma factor RsgI-like middle" evidence="3">
    <location>
        <begin position="105"/>
        <end position="242"/>
    </location>
</feature>
<feature type="region of interest" description="Disordered" evidence="1">
    <location>
        <begin position="277"/>
        <end position="479"/>
    </location>
</feature>
<keyword evidence="2" id="KW-1133">Transmembrane helix</keyword>
<dbReference type="KEGG" id="cmic:caldi_35270"/>
<name>A0AA35CNL1_9FIRM</name>
<dbReference type="EMBL" id="AP025628">
    <property type="protein sequence ID" value="BDG62437.1"/>
    <property type="molecule type" value="Genomic_DNA"/>
</dbReference>
<feature type="compositionally biased region" description="Low complexity" evidence="1">
    <location>
        <begin position="320"/>
        <end position="356"/>
    </location>
</feature>
<evidence type="ECO:0000256" key="2">
    <source>
        <dbReference type="SAM" id="Phobius"/>
    </source>
</evidence>
<reference evidence="4" key="1">
    <citation type="submission" date="2022-03" db="EMBL/GenBank/DDBJ databases">
        <title>Complete genome sequence of Caldinitratiruptor microaerophilus.</title>
        <authorList>
            <person name="Mukaiyama R."/>
            <person name="Nishiyama T."/>
            <person name="Ueda K."/>
        </authorList>
    </citation>
    <scope>NUCLEOTIDE SEQUENCE</scope>
    <source>
        <strain evidence="4">JCM 16183</strain>
    </source>
</reference>
<feature type="compositionally biased region" description="Basic and acidic residues" evidence="1">
    <location>
        <begin position="431"/>
        <end position="449"/>
    </location>
</feature>
<dbReference type="Proteomes" id="UP001163687">
    <property type="component" value="Chromosome"/>
</dbReference>
<evidence type="ECO:0000259" key="3">
    <source>
        <dbReference type="Pfam" id="PF23750"/>
    </source>
</evidence>
<organism evidence="4 5">
    <name type="scientific">Caldinitratiruptor microaerophilus</name>
    <dbReference type="NCBI Taxonomy" id="671077"/>
    <lineage>
        <taxon>Bacteria</taxon>
        <taxon>Bacillati</taxon>
        <taxon>Bacillota</taxon>
        <taxon>Clostridia</taxon>
        <taxon>Eubacteriales</taxon>
        <taxon>Symbiobacteriaceae</taxon>
        <taxon>Caldinitratiruptor</taxon>
    </lineage>
</organism>
<evidence type="ECO:0000256" key="1">
    <source>
        <dbReference type="SAM" id="MobiDB-lite"/>
    </source>
</evidence>
<keyword evidence="5" id="KW-1185">Reference proteome</keyword>
<protein>
    <recommendedName>
        <fullName evidence="3">Anti-sigma factor RsgI-like middle domain-containing protein</fullName>
    </recommendedName>
</protein>
<evidence type="ECO:0000313" key="5">
    <source>
        <dbReference type="Proteomes" id="UP001163687"/>
    </source>
</evidence>
<feature type="compositionally biased region" description="Basic and acidic residues" evidence="1">
    <location>
        <begin position="456"/>
        <end position="469"/>
    </location>
</feature>
<feature type="compositionally biased region" description="Gly residues" evidence="1">
    <location>
        <begin position="470"/>
        <end position="479"/>
    </location>
</feature>